<evidence type="ECO:0000313" key="8">
    <source>
        <dbReference type="EMBL" id="OGL98997.1"/>
    </source>
</evidence>
<gene>
    <name evidence="7" type="primary">pth</name>
    <name evidence="8" type="ORF">A2304_02495</name>
</gene>
<dbReference type="NCBIfam" id="TIGR00447">
    <property type="entry name" value="pth"/>
    <property type="match status" value="1"/>
</dbReference>
<dbReference type="InterPro" id="IPR001328">
    <property type="entry name" value="Pept_tRNA_hydro"/>
</dbReference>
<feature type="site" description="Stabilizes the basic form of H active site to accept a proton" evidence="7">
    <location>
        <position position="74"/>
    </location>
</feature>
<protein>
    <recommendedName>
        <fullName evidence="6 7">Peptidyl-tRNA hydrolase</fullName>
        <shortName evidence="7">Pth</shortName>
        <ecNumber evidence="1 7">3.1.1.29</ecNumber>
    </recommendedName>
</protein>
<comment type="similarity">
    <text evidence="5 7">Belongs to the PTH family.</text>
</comment>
<evidence type="ECO:0000313" key="9">
    <source>
        <dbReference type="Proteomes" id="UP000176501"/>
    </source>
</evidence>
<dbReference type="EC" id="3.1.1.29" evidence="1 7"/>
<dbReference type="InterPro" id="IPR018171">
    <property type="entry name" value="Pept_tRNA_hydro_CS"/>
</dbReference>
<dbReference type="GO" id="GO:0000049">
    <property type="term" value="F:tRNA binding"/>
    <property type="evidence" value="ECO:0007669"/>
    <property type="project" value="UniProtKB-UniRule"/>
</dbReference>
<evidence type="ECO:0000256" key="1">
    <source>
        <dbReference type="ARBA" id="ARBA00013260"/>
    </source>
</evidence>
<name>A0A1F7W9X9_9BACT</name>
<keyword evidence="3 7" id="KW-0378">Hydrolase</keyword>
<evidence type="ECO:0000256" key="4">
    <source>
        <dbReference type="ARBA" id="ARBA00022884"/>
    </source>
</evidence>
<proteinExistence type="inferred from homology"/>
<feature type="binding site" evidence="7">
    <location>
        <position position="49"/>
    </location>
    <ligand>
        <name>tRNA</name>
        <dbReference type="ChEBI" id="CHEBI:17843"/>
    </ligand>
</feature>
<evidence type="ECO:0000256" key="6">
    <source>
        <dbReference type="ARBA" id="ARBA00050038"/>
    </source>
</evidence>
<comment type="subunit">
    <text evidence="7">Monomer.</text>
</comment>
<comment type="subcellular location">
    <subcellularLocation>
        <location evidence="7">Cytoplasm</location>
    </subcellularLocation>
</comment>
<comment type="catalytic activity">
    <reaction evidence="7">
        <text>an N-acyl-L-alpha-aminoacyl-tRNA + H2O = an N-acyl-L-amino acid + a tRNA + H(+)</text>
        <dbReference type="Rhea" id="RHEA:54448"/>
        <dbReference type="Rhea" id="RHEA-COMP:10123"/>
        <dbReference type="Rhea" id="RHEA-COMP:13883"/>
        <dbReference type="ChEBI" id="CHEBI:15377"/>
        <dbReference type="ChEBI" id="CHEBI:15378"/>
        <dbReference type="ChEBI" id="CHEBI:59874"/>
        <dbReference type="ChEBI" id="CHEBI:78442"/>
        <dbReference type="ChEBI" id="CHEBI:138191"/>
        <dbReference type="EC" id="3.1.1.29"/>
    </reaction>
</comment>
<evidence type="ECO:0000256" key="3">
    <source>
        <dbReference type="ARBA" id="ARBA00022801"/>
    </source>
</evidence>
<keyword evidence="4 7" id="KW-0694">RNA-binding</keyword>
<dbReference type="Proteomes" id="UP000176501">
    <property type="component" value="Unassembled WGS sequence"/>
</dbReference>
<dbReference type="EMBL" id="MGFE01000011">
    <property type="protein sequence ID" value="OGL98997.1"/>
    <property type="molecule type" value="Genomic_DNA"/>
</dbReference>
<dbReference type="Gene3D" id="3.40.50.1470">
    <property type="entry name" value="Peptidyl-tRNA hydrolase"/>
    <property type="match status" value="1"/>
</dbReference>
<dbReference type="PANTHER" id="PTHR17224">
    <property type="entry name" value="PEPTIDYL-TRNA HYDROLASE"/>
    <property type="match status" value="1"/>
</dbReference>
<evidence type="ECO:0000256" key="5">
    <source>
        <dbReference type="ARBA" id="ARBA00038063"/>
    </source>
</evidence>
<dbReference type="InterPro" id="IPR036416">
    <property type="entry name" value="Pept_tRNA_hydro_sf"/>
</dbReference>
<dbReference type="GO" id="GO:0072344">
    <property type="term" value="P:rescue of stalled ribosome"/>
    <property type="evidence" value="ECO:0007669"/>
    <property type="project" value="UniProtKB-UniRule"/>
</dbReference>
<feature type="binding site" evidence="7">
    <location>
        <position position="14"/>
    </location>
    <ligand>
        <name>tRNA</name>
        <dbReference type="ChEBI" id="CHEBI:17843"/>
    </ligand>
</feature>
<dbReference type="Pfam" id="PF01195">
    <property type="entry name" value="Pept_tRNA_hydro"/>
    <property type="match status" value="1"/>
</dbReference>
<feature type="active site" description="Proton acceptor" evidence="7">
    <location>
        <position position="19"/>
    </location>
</feature>
<evidence type="ECO:0000256" key="2">
    <source>
        <dbReference type="ARBA" id="ARBA00022555"/>
    </source>
</evidence>
<dbReference type="GO" id="GO:0004045">
    <property type="term" value="F:peptidyl-tRNA hydrolase activity"/>
    <property type="evidence" value="ECO:0007669"/>
    <property type="project" value="UniProtKB-UniRule"/>
</dbReference>
<sequence>MKLIVGLGNPGKEYERTRHNTGFLVIDELERRGIDRMRARTLKPDTFMNLSGTAVTAALRQTNMTAADVIVAYDDADLPFGEIRVRDEGGSAGHNGMKSLFECLGTEAVKRVRVGIGRSEHPEVPLETWVLGRWTKEEEEQLPGLIARAADEIEKMI</sequence>
<dbReference type="PROSITE" id="PS01196">
    <property type="entry name" value="PEPT_TRNA_HYDROL_2"/>
    <property type="match status" value="1"/>
</dbReference>
<keyword evidence="2 7" id="KW-0820">tRNA-binding</keyword>
<dbReference type="SUPFAM" id="SSF53178">
    <property type="entry name" value="Peptidyl-tRNA hydrolase-like"/>
    <property type="match status" value="1"/>
</dbReference>
<dbReference type="CDD" id="cd00462">
    <property type="entry name" value="PTH"/>
    <property type="match status" value="1"/>
</dbReference>
<feature type="binding site" evidence="7">
    <location>
        <position position="47"/>
    </location>
    <ligand>
        <name>tRNA</name>
        <dbReference type="ChEBI" id="CHEBI:17843"/>
    </ligand>
</feature>
<keyword evidence="7" id="KW-0963">Cytoplasm</keyword>
<dbReference type="GO" id="GO:0005737">
    <property type="term" value="C:cytoplasm"/>
    <property type="evidence" value="ECO:0007669"/>
    <property type="project" value="UniProtKB-SubCell"/>
</dbReference>
<dbReference type="AlphaFoldDB" id="A0A1F7W9X9"/>
<dbReference type="GO" id="GO:0006515">
    <property type="term" value="P:protein quality control for misfolded or incompletely synthesized proteins"/>
    <property type="evidence" value="ECO:0007669"/>
    <property type="project" value="UniProtKB-UniRule"/>
</dbReference>
<evidence type="ECO:0000256" key="7">
    <source>
        <dbReference type="HAMAP-Rule" id="MF_00083"/>
    </source>
</evidence>
<comment type="function">
    <text evidence="7">Catalyzes the release of premature peptidyl moieties from peptidyl-tRNA molecules trapped in stalled 50S ribosomal subunits, and thus maintains levels of free tRNAs and 50S ribosomes.</text>
</comment>
<accession>A0A1F7W9X9</accession>
<comment type="function">
    <text evidence="7">Hydrolyzes ribosome-free peptidyl-tRNAs (with 1 or more amino acids incorporated), which drop off the ribosome during protein synthesis, or as a result of ribosome stalling.</text>
</comment>
<feature type="site" description="Discriminates between blocked and unblocked aminoacyl-tRNA" evidence="7">
    <location>
        <position position="9"/>
    </location>
</feature>
<comment type="caution">
    <text evidence="8">The sequence shown here is derived from an EMBL/GenBank/DDBJ whole genome shotgun (WGS) entry which is preliminary data.</text>
</comment>
<organism evidence="8 9">
    <name type="scientific">Candidatus Uhrbacteria bacterium RIFOXYB2_FULL_57_15</name>
    <dbReference type="NCBI Taxonomy" id="1802422"/>
    <lineage>
        <taxon>Bacteria</taxon>
        <taxon>Candidatus Uhriibacteriota</taxon>
    </lineage>
</organism>
<reference evidence="8 9" key="1">
    <citation type="journal article" date="2016" name="Nat. Commun.">
        <title>Thousands of microbial genomes shed light on interconnected biogeochemical processes in an aquifer system.</title>
        <authorList>
            <person name="Anantharaman K."/>
            <person name="Brown C.T."/>
            <person name="Hug L.A."/>
            <person name="Sharon I."/>
            <person name="Castelle C.J."/>
            <person name="Probst A.J."/>
            <person name="Thomas B.C."/>
            <person name="Singh A."/>
            <person name="Wilkins M.J."/>
            <person name="Karaoz U."/>
            <person name="Brodie E.L."/>
            <person name="Williams K.H."/>
            <person name="Hubbard S.S."/>
            <person name="Banfield J.F."/>
        </authorList>
    </citation>
    <scope>NUCLEOTIDE SEQUENCE [LARGE SCALE GENOMIC DNA]</scope>
</reference>
<dbReference type="PROSITE" id="PS01195">
    <property type="entry name" value="PEPT_TRNA_HYDROL_1"/>
    <property type="match status" value="1"/>
</dbReference>
<feature type="binding site" evidence="7">
    <location>
        <position position="95"/>
    </location>
    <ligand>
        <name>tRNA</name>
        <dbReference type="ChEBI" id="CHEBI:17843"/>
    </ligand>
</feature>
<dbReference type="HAMAP" id="MF_00083">
    <property type="entry name" value="Pept_tRNA_hydro_bact"/>
    <property type="match status" value="1"/>
</dbReference>
<dbReference type="PANTHER" id="PTHR17224:SF1">
    <property type="entry name" value="PEPTIDYL-TRNA HYDROLASE"/>
    <property type="match status" value="1"/>
</dbReference>